<sequence>MSEYFYVKIGGYNRKEQIQQQIQELKPCLKDWETRKRESSSRTDRPDELGALSKELPQVLLELKAEAANIDLAGGHGRQVFNAVVSTIWEAHFPHIHLSDQHRTEYQGALGFNHVTGLINRIMLVTRKFIMGNDNDLGLDSTLKSTGFAHLYMEAKFRALTPKFMSALGRKGHAPDVDLIYRSMWRLRRDDRSVVSLAEVEGIEIGNQWRPQGAQCAYVHPGLIFRLAEAQNFESITTALFRYCHVIHKTDRRMTGKGDVADFKPSPRIYTAHQAKPAPEILAIAPSATHRYSPVTAQLAAIPGVIAHLLTPISRPLALPAAE</sequence>
<keyword evidence="2" id="KW-1185">Reference proteome</keyword>
<accession>K1VBB8</accession>
<protein>
    <submittedName>
        <fullName evidence="1">Uncharacterized protein</fullName>
    </submittedName>
</protein>
<comment type="caution">
    <text evidence="1">The sequence shown here is derived from an EMBL/GenBank/DDBJ whole genome shotgun (WGS) entry which is preliminary data.</text>
</comment>
<proteinExistence type="predicted"/>
<organism evidence="1 2">
    <name type="scientific">Trichosporon asahii var. asahii (strain CBS 8904)</name>
    <name type="common">Yeast</name>
    <dbReference type="NCBI Taxonomy" id="1220162"/>
    <lineage>
        <taxon>Eukaryota</taxon>
        <taxon>Fungi</taxon>
        <taxon>Dikarya</taxon>
        <taxon>Basidiomycota</taxon>
        <taxon>Agaricomycotina</taxon>
        <taxon>Tremellomycetes</taxon>
        <taxon>Trichosporonales</taxon>
        <taxon>Trichosporonaceae</taxon>
        <taxon>Trichosporon</taxon>
    </lineage>
</organism>
<name>K1VBB8_TRIAC</name>
<dbReference type="EMBL" id="AMBO01000398">
    <property type="protein sequence ID" value="EKC98090.1"/>
    <property type="molecule type" value="Genomic_DNA"/>
</dbReference>
<dbReference type="AlphaFoldDB" id="K1VBB8"/>
<reference evidence="1 2" key="1">
    <citation type="journal article" date="2012" name="Eukaryot. Cell">
        <title>Genome sequence of the Trichosporon asahii environmental strain CBS 8904.</title>
        <authorList>
            <person name="Yang R.Y."/>
            <person name="Li H.T."/>
            <person name="Zhu H."/>
            <person name="Zhou G.P."/>
            <person name="Wang M."/>
            <person name="Wang L."/>
        </authorList>
    </citation>
    <scope>NUCLEOTIDE SEQUENCE [LARGE SCALE GENOMIC DNA]</scope>
    <source>
        <strain evidence="1 2">CBS 8904</strain>
    </source>
</reference>
<gene>
    <name evidence="1" type="ORF">A1Q2_07636</name>
</gene>
<dbReference type="InParanoid" id="K1VBB8"/>
<dbReference type="HOGENOM" id="CLU_074651_0_0_1"/>
<evidence type="ECO:0000313" key="2">
    <source>
        <dbReference type="Proteomes" id="UP000006757"/>
    </source>
</evidence>
<evidence type="ECO:0000313" key="1">
    <source>
        <dbReference type="EMBL" id="EKC98090.1"/>
    </source>
</evidence>
<dbReference type="Proteomes" id="UP000006757">
    <property type="component" value="Unassembled WGS sequence"/>
</dbReference>